<evidence type="ECO:0000313" key="2">
    <source>
        <dbReference type="EMBL" id="MFH4983576.1"/>
    </source>
</evidence>
<feature type="transmembrane region" description="Helical" evidence="1">
    <location>
        <begin position="95"/>
        <end position="117"/>
    </location>
</feature>
<dbReference type="Proteomes" id="UP001608902">
    <property type="component" value="Unassembled WGS sequence"/>
</dbReference>
<keyword evidence="1" id="KW-0472">Membrane</keyword>
<evidence type="ECO:0000256" key="1">
    <source>
        <dbReference type="SAM" id="Phobius"/>
    </source>
</evidence>
<evidence type="ECO:0000313" key="3">
    <source>
        <dbReference type="Proteomes" id="UP001608902"/>
    </source>
</evidence>
<gene>
    <name evidence="2" type="ORF">AB6A40_010285</name>
</gene>
<keyword evidence="3" id="KW-1185">Reference proteome</keyword>
<protein>
    <submittedName>
        <fullName evidence="2">Uncharacterized protein</fullName>
    </submittedName>
</protein>
<comment type="caution">
    <text evidence="2">The sequence shown here is derived from an EMBL/GenBank/DDBJ whole genome shotgun (WGS) entry which is preliminary data.</text>
</comment>
<accession>A0ABD6F0V2</accession>
<name>A0ABD6F0V2_9BILA</name>
<proteinExistence type="predicted"/>
<reference evidence="2 3" key="1">
    <citation type="submission" date="2024-08" db="EMBL/GenBank/DDBJ databases">
        <title>Gnathostoma spinigerum genome.</title>
        <authorList>
            <person name="Gonzalez-Bertolin B."/>
            <person name="Monzon S."/>
            <person name="Zaballos A."/>
            <person name="Jimenez P."/>
            <person name="Dekumyoy P."/>
            <person name="Varona S."/>
            <person name="Cuesta I."/>
            <person name="Sumanam S."/>
            <person name="Adisakwattana P."/>
            <person name="Gasser R.B."/>
            <person name="Hernandez-Gonzalez A."/>
            <person name="Young N.D."/>
            <person name="Perteguer M.J."/>
        </authorList>
    </citation>
    <scope>NUCLEOTIDE SEQUENCE [LARGE SCALE GENOMIC DNA]</scope>
    <source>
        <strain evidence="2">AL3</strain>
        <tissue evidence="2">Liver</tissue>
    </source>
</reference>
<keyword evidence="1" id="KW-0812">Transmembrane</keyword>
<dbReference type="AlphaFoldDB" id="A0ABD6F0V2"/>
<sequence length="119" mass="13379">MAKTCRRIEPKPQPMLSLPERTPLLLFSLAPVSAVAVQTAASKSIVIDADSIQKNMLTNREALRSKLACRPSVGCLVQRGILRGLSFLSSCRLRLFFISSSYFYSSLLLFSYCRMFYYA</sequence>
<keyword evidence="1" id="KW-1133">Transmembrane helix</keyword>
<dbReference type="EMBL" id="JBGFUD010012877">
    <property type="protein sequence ID" value="MFH4983576.1"/>
    <property type="molecule type" value="Genomic_DNA"/>
</dbReference>
<organism evidence="2 3">
    <name type="scientific">Gnathostoma spinigerum</name>
    <dbReference type="NCBI Taxonomy" id="75299"/>
    <lineage>
        <taxon>Eukaryota</taxon>
        <taxon>Metazoa</taxon>
        <taxon>Ecdysozoa</taxon>
        <taxon>Nematoda</taxon>
        <taxon>Chromadorea</taxon>
        <taxon>Rhabditida</taxon>
        <taxon>Spirurina</taxon>
        <taxon>Gnathostomatomorpha</taxon>
        <taxon>Gnathostomatoidea</taxon>
        <taxon>Gnathostomatidae</taxon>
        <taxon>Gnathostoma</taxon>
    </lineage>
</organism>